<dbReference type="PANTHER" id="PTHR34202:SF1">
    <property type="entry name" value="UPF0548 PROTEIN"/>
    <property type="match status" value="1"/>
</dbReference>
<proteinExistence type="predicted"/>
<evidence type="ECO:0000313" key="3">
    <source>
        <dbReference type="Proteomes" id="UP000011666"/>
    </source>
</evidence>
<evidence type="ECO:0000313" key="2">
    <source>
        <dbReference type="EMBL" id="GAC70061.1"/>
    </source>
</evidence>
<gene>
    <name evidence="2" type="ORF">GS4_32_00050</name>
</gene>
<dbReference type="RefSeq" id="WP_007623742.1">
    <property type="nucleotide sequence ID" value="NZ_BANX01000032.1"/>
</dbReference>
<protein>
    <recommendedName>
        <fullName evidence="1">DUF1990 domain-containing protein</fullName>
    </recommendedName>
</protein>
<dbReference type="Proteomes" id="UP000011666">
    <property type="component" value="Unassembled WGS sequence"/>
</dbReference>
<dbReference type="PANTHER" id="PTHR34202">
    <property type="entry name" value="UPF0548 PROTEIN"/>
    <property type="match status" value="1"/>
</dbReference>
<dbReference type="AlphaFoldDB" id="M0QP56"/>
<name>M0QP56_9ACTN</name>
<organism evidence="2 3">
    <name type="scientific">Gordonia soli NBRC 108243</name>
    <dbReference type="NCBI Taxonomy" id="1223545"/>
    <lineage>
        <taxon>Bacteria</taxon>
        <taxon>Bacillati</taxon>
        <taxon>Actinomycetota</taxon>
        <taxon>Actinomycetes</taxon>
        <taxon>Mycobacteriales</taxon>
        <taxon>Gordoniaceae</taxon>
        <taxon>Gordonia</taxon>
    </lineage>
</organism>
<feature type="domain" description="DUF1990" evidence="1">
    <location>
        <begin position="22"/>
        <end position="177"/>
    </location>
</feature>
<dbReference type="OrthoDB" id="120660at2"/>
<reference evidence="2 3" key="1">
    <citation type="submission" date="2013-01" db="EMBL/GenBank/DDBJ databases">
        <title>Whole genome shotgun sequence of Gordonia soli NBRC 108243.</title>
        <authorList>
            <person name="Isaki-Nakamura S."/>
            <person name="Hosoyama A."/>
            <person name="Tsuchikane K."/>
            <person name="Ando Y."/>
            <person name="Baba S."/>
            <person name="Ohji S."/>
            <person name="Hamada M."/>
            <person name="Tamura T."/>
            <person name="Yamazoe A."/>
            <person name="Yamazaki S."/>
            <person name="Fujita N."/>
        </authorList>
    </citation>
    <scope>NUCLEOTIDE SEQUENCE [LARGE SCALE GENOMIC DNA]</scope>
    <source>
        <strain evidence="2 3">NBRC 108243</strain>
    </source>
</reference>
<comment type="caution">
    <text evidence="2">The sequence shown here is derived from an EMBL/GenBank/DDBJ whole genome shotgun (WGS) entry which is preliminary data.</text>
</comment>
<dbReference type="eggNOG" id="COG4762">
    <property type="taxonomic scope" value="Bacteria"/>
</dbReference>
<keyword evidence="3" id="KW-1185">Reference proteome</keyword>
<accession>M0QP56</accession>
<dbReference type="InterPro" id="IPR018960">
    <property type="entry name" value="DUF1990"/>
</dbReference>
<dbReference type="STRING" id="1223545.GS4_32_00050"/>
<sequence>MADRLRQLAEADERRLLDAAFSYPEVGATAGTLPAGYHHMSVSSRIGSGADVFDRARQAILSWQVQLRSGARVASSASTVVSGAVAVVSLGVGPLRLHAPVRIVEVIDDGRQAGFSYGTLPGHPECGEERFVVDRAADDAVTFTVTAFSRPGSLLTRVGGPAARIAQRLMAERYLRALRS</sequence>
<dbReference type="PIRSF" id="PIRSF010260">
    <property type="entry name" value="UCP010260"/>
    <property type="match status" value="1"/>
</dbReference>
<dbReference type="Pfam" id="PF09348">
    <property type="entry name" value="DUF1990"/>
    <property type="match status" value="1"/>
</dbReference>
<dbReference type="EMBL" id="BANX01000032">
    <property type="protein sequence ID" value="GAC70061.1"/>
    <property type="molecule type" value="Genomic_DNA"/>
</dbReference>
<evidence type="ECO:0000259" key="1">
    <source>
        <dbReference type="Pfam" id="PF09348"/>
    </source>
</evidence>
<dbReference type="InterPro" id="IPR014457">
    <property type="entry name" value="UCP010260"/>
</dbReference>